<dbReference type="AlphaFoldDB" id="A0A2S6ISH8"/>
<name>A0A2S6ISH8_9ACTN</name>
<feature type="region of interest" description="Disordered" evidence="1">
    <location>
        <begin position="208"/>
        <end position="235"/>
    </location>
</feature>
<dbReference type="PANTHER" id="PTHR30469:SF33">
    <property type="entry name" value="SLR1207 PROTEIN"/>
    <property type="match status" value="1"/>
</dbReference>
<dbReference type="Proteomes" id="UP000239485">
    <property type="component" value="Unassembled WGS sequence"/>
</dbReference>
<evidence type="ECO:0000256" key="1">
    <source>
        <dbReference type="SAM" id="MobiDB-lite"/>
    </source>
</evidence>
<dbReference type="GO" id="GO:0015562">
    <property type="term" value="F:efflux transmembrane transporter activity"/>
    <property type="evidence" value="ECO:0007669"/>
    <property type="project" value="TreeGrafter"/>
</dbReference>
<sequence length="351" mass="35465">MGTVRTIVFPVLRLLLLSVIAVCLVYLAFFRGAADAASDPAVPSVNLAAPEATVTRADVVNTVTLSGSITEDAATTVKSTAAGTVGKLRVAVGDPVAEGDPLFTVVVPVEEDPAAVPVAPDPAAPPAPAPKPKTKTVTVKATVPGVVETLDVLPQQNVEVGGEVATISPGTLRASAALTQADQFRLLEPPTFAEVTVPGGPGSFACTDLRTGRPEGTGSQDSMTGGYSDPYADPSASPTGASLTCLVPEGVQVFAGATATIEVTAGEARGVLVAPVTAVKGTVGTGSVWVLHDTAPEGVETPVTLGLTDGENVEIRSGLEEGARILQFVPTSDEILQDPSMMDPGMMGYGG</sequence>
<proteinExistence type="predicted"/>
<dbReference type="Gene3D" id="2.40.420.20">
    <property type="match status" value="1"/>
</dbReference>
<dbReference type="RefSeq" id="WP_104432058.1">
    <property type="nucleotide sequence ID" value="NZ_PTJD01000004.1"/>
</dbReference>
<organism evidence="2 3">
    <name type="scientific">Kineococcus xinjiangensis</name>
    <dbReference type="NCBI Taxonomy" id="512762"/>
    <lineage>
        <taxon>Bacteria</taxon>
        <taxon>Bacillati</taxon>
        <taxon>Actinomycetota</taxon>
        <taxon>Actinomycetes</taxon>
        <taxon>Kineosporiales</taxon>
        <taxon>Kineosporiaceae</taxon>
        <taxon>Kineococcus</taxon>
    </lineage>
</organism>
<dbReference type="PANTHER" id="PTHR30469">
    <property type="entry name" value="MULTIDRUG RESISTANCE PROTEIN MDTA"/>
    <property type="match status" value="1"/>
</dbReference>
<reference evidence="2 3" key="1">
    <citation type="submission" date="2018-02" db="EMBL/GenBank/DDBJ databases">
        <title>Genomic Encyclopedia of Archaeal and Bacterial Type Strains, Phase II (KMG-II): from individual species to whole genera.</title>
        <authorList>
            <person name="Goeker M."/>
        </authorList>
    </citation>
    <scope>NUCLEOTIDE SEQUENCE [LARGE SCALE GENOMIC DNA]</scope>
    <source>
        <strain evidence="2 3">DSM 22857</strain>
    </source>
</reference>
<dbReference type="InterPro" id="IPR011053">
    <property type="entry name" value="Single_hybrid_motif"/>
</dbReference>
<comment type="caution">
    <text evidence="2">The sequence shown here is derived from an EMBL/GenBank/DDBJ whole genome shotgun (WGS) entry which is preliminary data.</text>
</comment>
<dbReference type="GO" id="GO:1990281">
    <property type="term" value="C:efflux pump complex"/>
    <property type="evidence" value="ECO:0007669"/>
    <property type="project" value="TreeGrafter"/>
</dbReference>
<dbReference type="SUPFAM" id="SSF51230">
    <property type="entry name" value="Single hybrid motif"/>
    <property type="match status" value="1"/>
</dbReference>
<dbReference type="EMBL" id="PTJD01000004">
    <property type="protein sequence ID" value="PPK97213.1"/>
    <property type="molecule type" value="Genomic_DNA"/>
</dbReference>
<dbReference type="OrthoDB" id="4401807at2"/>
<keyword evidence="3" id="KW-1185">Reference proteome</keyword>
<accession>A0A2S6ISH8</accession>
<protein>
    <submittedName>
        <fullName evidence="2">Multidrug efflux pump subunit AcrA (Membrane-fusion protein)</fullName>
    </submittedName>
</protein>
<gene>
    <name evidence="2" type="ORF">CLV92_10428</name>
</gene>
<evidence type="ECO:0000313" key="2">
    <source>
        <dbReference type="EMBL" id="PPK97213.1"/>
    </source>
</evidence>
<evidence type="ECO:0000313" key="3">
    <source>
        <dbReference type="Proteomes" id="UP000239485"/>
    </source>
</evidence>
<dbReference type="Gene3D" id="2.40.50.100">
    <property type="match status" value="1"/>
</dbReference>